<keyword evidence="2" id="KW-0812">Transmembrane</keyword>
<organism evidence="4 5">
    <name type="scientific">Grimontia hollisae</name>
    <name type="common">Vibrio hollisae</name>
    <dbReference type="NCBI Taxonomy" id="673"/>
    <lineage>
        <taxon>Bacteria</taxon>
        <taxon>Pseudomonadati</taxon>
        <taxon>Pseudomonadota</taxon>
        <taxon>Gammaproteobacteria</taxon>
        <taxon>Vibrionales</taxon>
        <taxon>Vibrionaceae</taxon>
        <taxon>Grimontia</taxon>
    </lineage>
</organism>
<comment type="similarity">
    <text evidence="1">Belongs to the HesA/MoeB/ThiF family.</text>
</comment>
<dbReference type="PANTHER" id="PTHR10953:SF240">
    <property type="entry name" value="SULFUR CARRIER PROTEIN THIS ADENYLYLTRANSFERASE"/>
    <property type="match status" value="1"/>
</dbReference>
<dbReference type="InterPro" id="IPR045886">
    <property type="entry name" value="ThiF/MoeB/HesA"/>
</dbReference>
<dbReference type="CDD" id="cd00757">
    <property type="entry name" value="ThiF_MoeB_HesA_family"/>
    <property type="match status" value="1"/>
</dbReference>
<keyword evidence="4" id="KW-0808">Transferase</keyword>
<dbReference type="Proteomes" id="UP000254512">
    <property type="component" value="Unassembled WGS sequence"/>
</dbReference>
<feature type="domain" description="THIF-type NAD/FAD binding fold" evidence="3">
    <location>
        <begin position="19"/>
        <end position="254"/>
    </location>
</feature>
<dbReference type="Gene3D" id="3.40.50.720">
    <property type="entry name" value="NAD(P)-binding Rossmann-like Domain"/>
    <property type="match status" value="1"/>
</dbReference>
<dbReference type="KEGG" id="gho:AL542_09960"/>
<evidence type="ECO:0000256" key="1">
    <source>
        <dbReference type="ARBA" id="ARBA00009919"/>
    </source>
</evidence>
<accession>A0A377HQJ9</accession>
<dbReference type="InterPro" id="IPR035985">
    <property type="entry name" value="Ubiquitin-activating_enz"/>
</dbReference>
<dbReference type="GO" id="GO:0016779">
    <property type="term" value="F:nucleotidyltransferase activity"/>
    <property type="evidence" value="ECO:0007669"/>
    <property type="project" value="UniProtKB-KW"/>
</dbReference>
<dbReference type="EC" id="2.7.7.73" evidence="4"/>
<dbReference type="FunFam" id="3.40.50.720:FF:000080">
    <property type="entry name" value="Thiazole biosynthesis adenylyltransferase ThiF"/>
    <property type="match status" value="1"/>
</dbReference>
<keyword evidence="4" id="KW-0548">Nucleotidyltransferase</keyword>
<evidence type="ECO:0000259" key="3">
    <source>
        <dbReference type="Pfam" id="PF00899"/>
    </source>
</evidence>
<dbReference type="EMBL" id="UGHD01000002">
    <property type="protein sequence ID" value="STO58521.1"/>
    <property type="molecule type" value="Genomic_DNA"/>
</dbReference>
<name>A0A377HQJ9_GRIHO</name>
<dbReference type="GO" id="GO:0008146">
    <property type="term" value="F:sulfotransferase activity"/>
    <property type="evidence" value="ECO:0007669"/>
    <property type="project" value="TreeGrafter"/>
</dbReference>
<dbReference type="GO" id="GO:0005829">
    <property type="term" value="C:cytosol"/>
    <property type="evidence" value="ECO:0007669"/>
    <property type="project" value="TreeGrafter"/>
</dbReference>
<dbReference type="GO" id="GO:0004792">
    <property type="term" value="F:thiosulfate-cyanide sulfurtransferase activity"/>
    <property type="evidence" value="ECO:0007669"/>
    <property type="project" value="TreeGrafter"/>
</dbReference>
<dbReference type="PANTHER" id="PTHR10953">
    <property type="entry name" value="UBIQUITIN-ACTIVATING ENZYME E1"/>
    <property type="match status" value="1"/>
</dbReference>
<dbReference type="GeneID" id="58896246"/>
<evidence type="ECO:0000256" key="2">
    <source>
        <dbReference type="SAM" id="Phobius"/>
    </source>
</evidence>
<proteinExistence type="inferred from homology"/>
<evidence type="ECO:0000313" key="4">
    <source>
        <dbReference type="EMBL" id="STO58521.1"/>
    </source>
</evidence>
<gene>
    <name evidence="4" type="primary">thiF</name>
    <name evidence="4" type="ORF">NCTC11645_02965</name>
</gene>
<reference evidence="4 5" key="1">
    <citation type="submission" date="2018-06" db="EMBL/GenBank/DDBJ databases">
        <authorList>
            <consortium name="Pathogen Informatics"/>
            <person name="Doyle S."/>
        </authorList>
    </citation>
    <scope>NUCLEOTIDE SEQUENCE [LARGE SCALE GENOMIC DNA]</scope>
    <source>
        <strain evidence="4 5">NCTC11645</strain>
    </source>
</reference>
<dbReference type="GO" id="GO:0008641">
    <property type="term" value="F:ubiquitin-like modifier activating enzyme activity"/>
    <property type="evidence" value="ECO:0007669"/>
    <property type="project" value="InterPro"/>
</dbReference>
<protein>
    <submittedName>
        <fullName evidence="4">Sulfur carrier protein ThiS adenylyltransferase</fullName>
        <ecNumber evidence="4">2.7.7.73</ecNumber>
    </submittedName>
</protein>
<dbReference type="AlphaFoldDB" id="A0A377HQJ9"/>
<keyword evidence="2" id="KW-1133">Transmembrane helix</keyword>
<dbReference type="Pfam" id="PF00899">
    <property type="entry name" value="ThiF"/>
    <property type="match status" value="1"/>
</dbReference>
<sequence length="271" mass="28771">MSGSSSMKANLSDSEFDRYSRQLMLPEWDETKQLRLSKATVLIVGCGGLGTAAGLYLAGAGLGQLVLADNDCVERSNLPRQVAYRETDLGSHKAKALASQLRALNGSIQCRAVTRRLSDTALSLEVSLADLVLDCSDNMATRQAVNAACVIAGKPLIAGAAIGWEGQLMVFDFSQPGTPCYHCLFPSNDDPDIRNCQSAGVAGPVVGVIGNLQALEALKQLLGESTLRSQFTHFDGKSLTLRSMSIPKDTRCPVCHPGKTETKEAANADLA</sequence>
<dbReference type="SUPFAM" id="SSF69572">
    <property type="entry name" value="Activating enzymes of the ubiquitin-like proteins"/>
    <property type="match status" value="1"/>
</dbReference>
<evidence type="ECO:0000313" key="5">
    <source>
        <dbReference type="Proteomes" id="UP000254512"/>
    </source>
</evidence>
<keyword evidence="2" id="KW-0472">Membrane</keyword>
<dbReference type="RefSeq" id="WP_005501023.1">
    <property type="nucleotide sequence ID" value="NZ_CABMOB010000001.1"/>
</dbReference>
<feature type="transmembrane region" description="Helical" evidence="2">
    <location>
        <begin position="41"/>
        <end position="67"/>
    </location>
</feature>
<dbReference type="InterPro" id="IPR000594">
    <property type="entry name" value="ThiF_NAD_FAD-bd"/>
</dbReference>